<dbReference type="Gene3D" id="1.10.260.40">
    <property type="entry name" value="lambda repressor-like DNA-binding domains"/>
    <property type="match status" value="1"/>
</dbReference>
<evidence type="ECO:0000313" key="2">
    <source>
        <dbReference type="EMBL" id="KGO91097.1"/>
    </source>
</evidence>
<evidence type="ECO:0000259" key="1">
    <source>
        <dbReference type="PROSITE" id="PS50943"/>
    </source>
</evidence>
<evidence type="ECO:0000313" key="3">
    <source>
        <dbReference type="Proteomes" id="UP000030111"/>
    </source>
</evidence>
<dbReference type="RefSeq" id="WP_026991599.1">
    <property type="nucleotide sequence ID" value="NZ_JRLY01000025.1"/>
</dbReference>
<sequence length="76" mass="8433">MLQFKDRRLIKFGEHVAALRQKLGIEVKDVAAKCSLSIKDLLSIEQGNKNFGFTTLLELSKGLGVSPADLLDINFE</sequence>
<dbReference type="InterPro" id="IPR001387">
    <property type="entry name" value="Cro/C1-type_HTH"/>
</dbReference>
<feature type="domain" description="HTH cro/C1-type" evidence="1">
    <location>
        <begin position="16"/>
        <end position="70"/>
    </location>
</feature>
<dbReference type="eggNOG" id="ENOG502ZP2C">
    <property type="taxonomic scope" value="Bacteria"/>
</dbReference>
<protein>
    <recommendedName>
        <fullName evidence="1">HTH cro/C1-type domain-containing protein</fullName>
    </recommendedName>
</protein>
<gene>
    <name evidence="2" type="ORF">Q766_19665</name>
</gene>
<proteinExistence type="predicted"/>
<dbReference type="GO" id="GO:0003677">
    <property type="term" value="F:DNA binding"/>
    <property type="evidence" value="ECO:0007669"/>
    <property type="project" value="InterPro"/>
</dbReference>
<name>A0A0A2MEI1_9FLAO</name>
<dbReference type="STRING" id="1121898.GCA_000422725_00102"/>
<accession>A0A0A2MEI1</accession>
<dbReference type="CDD" id="cd00093">
    <property type="entry name" value="HTH_XRE"/>
    <property type="match status" value="1"/>
</dbReference>
<dbReference type="OrthoDB" id="1446321at2"/>
<dbReference type="EMBL" id="JRLY01000025">
    <property type="protein sequence ID" value="KGO91097.1"/>
    <property type="molecule type" value="Genomic_DNA"/>
</dbReference>
<dbReference type="Proteomes" id="UP000030111">
    <property type="component" value="Unassembled WGS sequence"/>
</dbReference>
<keyword evidence="3" id="KW-1185">Reference proteome</keyword>
<dbReference type="SUPFAM" id="SSF47413">
    <property type="entry name" value="lambda repressor-like DNA-binding domains"/>
    <property type="match status" value="1"/>
</dbReference>
<comment type="caution">
    <text evidence="2">The sequence shown here is derived from an EMBL/GenBank/DDBJ whole genome shotgun (WGS) entry which is preliminary data.</text>
</comment>
<dbReference type="Pfam" id="PF13560">
    <property type="entry name" value="HTH_31"/>
    <property type="match status" value="1"/>
</dbReference>
<organism evidence="2 3">
    <name type="scientific">Flavobacterium subsaxonicum WB 4.1-42 = DSM 21790</name>
    <dbReference type="NCBI Taxonomy" id="1121898"/>
    <lineage>
        <taxon>Bacteria</taxon>
        <taxon>Pseudomonadati</taxon>
        <taxon>Bacteroidota</taxon>
        <taxon>Flavobacteriia</taxon>
        <taxon>Flavobacteriales</taxon>
        <taxon>Flavobacteriaceae</taxon>
        <taxon>Flavobacterium</taxon>
    </lineage>
</organism>
<dbReference type="PROSITE" id="PS50943">
    <property type="entry name" value="HTH_CROC1"/>
    <property type="match status" value="1"/>
</dbReference>
<dbReference type="AlphaFoldDB" id="A0A0A2MEI1"/>
<reference evidence="2 3" key="1">
    <citation type="submission" date="2013-09" db="EMBL/GenBank/DDBJ databases">
        <authorList>
            <person name="Zeng Z."/>
            <person name="Chen C."/>
        </authorList>
    </citation>
    <scope>NUCLEOTIDE SEQUENCE [LARGE SCALE GENOMIC DNA]</scope>
    <source>
        <strain evidence="2 3">WB 4.1-42</strain>
    </source>
</reference>
<dbReference type="InterPro" id="IPR010982">
    <property type="entry name" value="Lambda_DNA-bd_dom_sf"/>
</dbReference>
<dbReference type="SMART" id="SM00530">
    <property type="entry name" value="HTH_XRE"/>
    <property type="match status" value="1"/>
</dbReference>